<evidence type="ECO:0000313" key="2">
    <source>
        <dbReference type="Proteomes" id="UP000251960"/>
    </source>
</evidence>
<proteinExistence type="predicted"/>
<accession>A0A3L6FM78</accession>
<reference evidence="1 2" key="1">
    <citation type="journal article" date="2018" name="Nat. Genet.">
        <title>Extensive intraspecific gene order and gene structural variations between Mo17 and other maize genomes.</title>
        <authorList>
            <person name="Sun S."/>
            <person name="Zhou Y."/>
            <person name="Chen J."/>
            <person name="Shi J."/>
            <person name="Zhao H."/>
            <person name="Zhao H."/>
            <person name="Song W."/>
            <person name="Zhang M."/>
            <person name="Cui Y."/>
            <person name="Dong X."/>
            <person name="Liu H."/>
            <person name="Ma X."/>
            <person name="Jiao Y."/>
            <person name="Wang B."/>
            <person name="Wei X."/>
            <person name="Stein J.C."/>
            <person name="Glaubitz J.C."/>
            <person name="Lu F."/>
            <person name="Yu G."/>
            <person name="Liang C."/>
            <person name="Fengler K."/>
            <person name="Li B."/>
            <person name="Rafalski A."/>
            <person name="Schnable P.S."/>
            <person name="Ware D.H."/>
            <person name="Buckler E.S."/>
            <person name="Lai J."/>
        </authorList>
    </citation>
    <scope>NUCLEOTIDE SEQUENCE [LARGE SCALE GENOMIC DNA]</scope>
    <source>
        <strain evidence="2">cv. Missouri 17</strain>
        <tissue evidence="1">Seedling</tissue>
    </source>
</reference>
<comment type="caution">
    <text evidence="1">The sequence shown here is derived from an EMBL/GenBank/DDBJ whole genome shotgun (WGS) entry which is preliminary data.</text>
</comment>
<dbReference type="EMBL" id="NCVQ01000004">
    <property type="protein sequence ID" value="PWZ34306.1"/>
    <property type="molecule type" value="Genomic_DNA"/>
</dbReference>
<sequence length="220" mass="24045">MAGSEAFDLLEDSRQLTSASSLHPLLKNIEGGSMRVASQDEAAQRAPIPNWRSLGWFEDGVMCVGSQEQSGRPLRPITEALSPQMSDILEIRLSPKVAEVPMMEPCDGDEVVQTAMSYEFGNVSDRRIEGKDHVGSFQLTFSQSEIHGSLISPSDLSLRAPSEAFSPTDDTALHVYTRRVCNNRENADMPADTDDDPSAISPTLMSFEVNMPSSPGRLRS</sequence>
<dbReference type="Proteomes" id="UP000251960">
    <property type="component" value="Chromosome 3"/>
</dbReference>
<dbReference type="AlphaFoldDB" id="A0A3L6FM78"/>
<protein>
    <submittedName>
        <fullName evidence="1">Uncharacterized protein</fullName>
    </submittedName>
</protein>
<name>A0A3L6FM78_MAIZE</name>
<organism evidence="1 2">
    <name type="scientific">Zea mays</name>
    <name type="common">Maize</name>
    <dbReference type="NCBI Taxonomy" id="4577"/>
    <lineage>
        <taxon>Eukaryota</taxon>
        <taxon>Viridiplantae</taxon>
        <taxon>Streptophyta</taxon>
        <taxon>Embryophyta</taxon>
        <taxon>Tracheophyta</taxon>
        <taxon>Spermatophyta</taxon>
        <taxon>Magnoliopsida</taxon>
        <taxon>Liliopsida</taxon>
        <taxon>Poales</taxon>
        <taxon>Poaceae</taxon>
        <taxon>PACMAD clade</taxon>
        <taxon>Panicoideae</taxon>
        <taxon>Andropogonodae</taxon>
        <taxon>Andropogoneae</taxon>
        <taxon>Tripsacinae</taxon>
        <taxon>Zea</taxon>
    </lineage>
</organism>
<gene>
    <name evidence="1" type="ORF">Zm00014a_038510</name>
</gene>
<evidence type="ECO:0000313" key="1">
    <source>
        <dbReference type="EMBL" id="PWZ34306.1"/>
    </source>
</evidence>